<comment type="caution">
    <text evidence="1">The sequence shown here is derived from an EMBL/GenBank/DDBJ whole genome shotgun (WGS) entry which is preliminary data.</text>
</comment>
<dbReference type="RefSeq" id="WP_170166348.1">
    <property type="nucleotide sequence ID" value="NZ_QLTT01000001.1"/>
</dbReference>
<proteinExistence type="predicted"/>
<accession>A0ABX9EMF9</accession>
<sequence>MKNLDSFLGPQITCDHAWFGNSACSTAVLFYRFQPNGALKAQVPDFIEVAKLG</sequence>
<reference evidence="1 2" key="1">
    <citation type="submission" date="2018-06" db="EMBL/GenBank/DDBJ databases">
        <title>Genomic Encyclopedia of Type Strains, Phase IV (KMG-IV): sequencing the most valuable type-strain genomes for metagenomic binning, comparative biology and taxonomic classification.</title>
        <authorList>
            <person name="Goeker M."/>
        </authorList>
    </citation>
    <scope>NUCLEOTIDE SEQUENCE [LARGE SCALE GENOMIC DNA]</scope>
    <source>
        <strain evidence="1 2">DSM 45479</strain>
    </source>
</reference>
<dbReference type="EMBL" id="QLTT01000001">
    <property type="protein sequence ID" value="RAS71311.1"/>
    <property type="molecule type" value="Genomic_DNA"/>
</dbReference>
<protein>
    <submittedName>
        <fullName evidence="1">Uncharacterized protein</fullName>
    </submittedName>
</protein>
<name>A0ABX9EMF9_9PSEU</name>
<dbReference type="Proteomes" id="UP000248714">
    <property type="component" value="Unassembled WGS sequence"/>
</dbReference>
<evidence type="ECO:0000313" key="1">
    <source>
        <dbReference type="EMBL" id="RAS71311.1"/>
    </source>
</evidence>
<organism evidence="1 2">
    <name type="scientific">Lentzea atacamensis</name>
    <dbReference type="NCBI Taxonomy" id="531938"/>
    <lineage>
        <taxon>Bacteria</taxon>
        <taxon>Bacillati</taxon>
        <taxon>Actinomycetota</taxon>
        <taxon>Actinomycetes</taxon>
        <taxon>Pseudonocardiales</taxon>
        <taxon>Pseudonocardiaceae</taxon>
        <taxon>Lentzea</taxon>
    </lineage>
</organism>
<gene>
    <name evidence="1" type="ORF">C8D87_1011612</name>
</gene>
<keyword evidence="2" id="KW-1185">Reference proteome</keyword>
<evidence type="ECO:0000313" key="2">
    <source>
        <dbReference type="Proteomes" id="UP000248714"/>
    </source>
</evidence>